<feature type="non-terminal residue" evidence="1">
    <location>
        <position position="270"/>
    </location>
</feature>
<gene>
    <name evidence="1" type="ORF">PoB_007309800</name>
</gene>
<reference evidence="1 2" key="1">
    <citation type="journal article" date="2021" name="Elife">
        <title>Chloroplast acquisition without the gene transfer in kleptoplastic sea slugs, Plakobranchus ocellatus.</title>
        <authorList>
            <person name="Maeda T."/>
            <person name="Takahashi S."/>
            <person name="Yoshida T."/>
            <person name="Shimamura S."/>
            <person name="Takaki Y."/>
            <person name="Nagai Y."/>
            <person name="Toyoda A."/>
            <person name="Suzuki Y."/>
            <person name="Arimoto A."/>
            <person name="Ishii H."/>
            <person name="Satoh N."/>
            <person name="Nishiyama T."/>
            <person name="Hasebe M."/>
            <person name="Maruyama T."/>
            <person name="Minagawa J."/>
            <person name="Obokata J."/>
            <person name="Shigenobu S."/>
        </authorList>
    </citation>
    <scope>NUCLEOTIDE SEQUENCE [LARGE SCALE GENOMIC DNA]</scope>
</reference>
<protein>
    <submittedName>
        <fullName evidence="1">Uncharacterized protein</fullName>
    </submittedName>
</protein>
<name>A0AAV4DQL2_9GAST</name>
<dbReference type="AlphaFoldDB" id="A0AAV4DQL2"/>
<dbReference type="PANTHER" id="PTHR37162:SF1">
    <property type="entry name" value="BED-TYPE DOMAIN-CONTAINING PROTEIN"/>
    <property type="match status" value="1"/>
</dbReference>
<evidence type="ECO:0000313" key="2">
    <source>
        <dbReference type="Proteomes" id="UP000735302"/>
    </source>
</evidence>
<dbReference type="PANTHER" id="PTHR37162">
    <property type="entry name" value="HAT FAMILY DIMERISATION DOMAINCONTAINING PROTEIN-RELATED"/>
    <property type="match status" value="1"/>
</dbReference>
<sequence>MWSASGQKNRKLVVLDATKKEWESPDFEKERYAGQIKPSSAGPTHTFCIPCRKSIKVTASGVYDLCAHFDTQAHKKCVEKSKTYRSMDEHFQPAAAVKPTPSNATEVEVMFCHFVAEHNLAPFVADHFMDLVKKMFPQCTVAKEFASRQPSLTVITNSSSFLYSDEYLVVGEDFVTFELDLSGNNSDYTYEFFDAPSFKFHTSKIEGWKITQDHEYPNKTHRTRRRQALAVAGVYGGASASPSSSSSPSSPFPSRHIILDMWTSVAITGS</sequence>
<organism evidence="1 2">
    <name type="scientific">Plakobranchus ocellatus</name>
    <dbReference type="NCBI Taxonomy" id="259542"/>
    <lineage>
        <taxon>Eukaryota</taxon>
        <taxon>Metazoa</taxon>
        <taxon>Spiralia</taxon>
        <taxon>Lophotrochozoa</taxon>
        <taxon>Mollusca</taxon>
        <taxon>Gastropoda</taxon>
        <taxon>Heterobranchia</taxon>
        <taxon>Euthyneura</taxon>
        <taxon>Panpulmonata</taxon>
        <taxon>Sacoglossa</taxon>
        <taxon>Placobranchoidea</taxon>
        <taxon>Plakobranchidae</taxon>
        <taxon>Plakobranchus</taxon>
    </lineage>
</organism>
<dbReference type="Proteomes" id="UP000735302">
    <property type="component" value="Unassembled WGS sequence"/>
</dbReference>
<accession>A0AAV4DQL2</accession>
<keyword evidence="2" id="KW-1185">Reference proteome</keyword>
<dbReference type="EMBL" id="BLXT01008196">
    <property type="protein sequence ID" value="GFO46593.1"/>
    <property type="molecule type" value="Genomic_DNA"/>
</dbReference>
<evidence type="ECO:0000313" key="1">
    <source>
        <dbReference type="EMBL" id="GFO46593.1"/>
    </source>
</evidence>
<proteinExistence type="predicted"/>
<comment type="caution">
    <text evidence="1">The sequence shown here is derived from an EMBL/GenBank/DDBJ whole genome shotgun (WGS) entry which is preliminary data.</text>
</comment>